<reference evidence="1" key="1">
    <citation type="submission" date="2022-04" db="EMBL/GenBank/DDBJ databases">
        <authorList>
            <person name="Criscuolo A."/>
        </authorList>
    </citation>
    <scope>NUCLEOTIDE SEQUENCE</scope>
    <source>
        <strain evidence="1">CIP111895</strain>
    </source>
</reference>
<keyword evidence="2" id="KW-1185">Reference proteome</keyword>
<protein>
    <recommendedName>
        <fullName evidence="3">Flagellar protein FliT</fullName>
    </recommendedName>
</protein>
<organism evidence="1 2">
    <name type="scientific">Neobacillus rhizosphaerae</name>
    <dbReference type="NCBI Taxonomy" id="2880965"/>
    <lineage>
        <taxon>Bacteria</taxon>
        <taxon>Bacillati</taxon>
        <taxon>Bacillota</taxon>
        <taxon>Bacilli</taxon>
        <taxon>Bacillales</taxon>
        <taxon>Bacillaceae</taxon>
        <taxon>Neobacillus</taxon>
    </lineage>
</organism>
<proteinExistence type="predicted"/>
<name>A0ABN8KLL2_9BACI</name>
<comment type="caution">
    <text evidence="1">The sequence shown here is derived from an EMBL/GenBank/DDBJ whole genome shotgun (WGS) entry which is preliminary data.</text>
</comment>
<sequence length="115" mass="13546">MDELIATIYDITVDMDRALKEENFEDFEQLLNNRNTMMIQVEAFKDDHPGCKYPAKAKQLLEDARCLDQRLTFLLKENITETQNSLIQIKQNKQVSKKFRPYLKQTNGVFLDSKK</sequence>
<dbReference type="Proteomes" id="UP000838308">
    <property type="component" value="Unassembled WGS sequence"/>
</dbReference>
<evidence type="ECO:0000313" key="1">
    <source>
        <dbReference type="EMBL" id="CAH2712895.1"/>
    </source>
</evidence>
<dbReference type="RefSeq" id="WP_248733266.1">
    <property type="nucleotide sequence ID" value="NZ_CALBWS010000001.1"/>
</dbReference>
<evidence type="ECO:0008006" key="3">
    <source>
        <dbReference type="Google" id="ProtNLM"/>
    </source>
</evidence>
<dbReference type="EMBL" id="CALBWS010000001">
    <property type="protein sequence ID" value="CAH2712895.1"/>
    <property type="molecule type" value="Genomic_DNA"/>
</dbReference>
<accession>A0ABN8KLL2</accession>
<gene>
    <name evidence="1" type="ORF">BACCIP111895_00028</name>
</gene>
<evidence type="ECO:0000313" key="2">
    <source>
        <dbReference type="Proteomes" id="UP000838308"/>
    </source>
</evidence>